<name>A0A8S5QS65_9CAUD</name>
<protein>
    <submittedName>
        <fullName evidence="1">Uncharacterized protein</fullName>
    </submittedName>
</protein>
<proteinExistence type="predicted"/>
<dbReference type="EMBL" id="BK015714">
    <property type="protein sequence ID" value="DAE21665.1"/>
    <property type="molecule type" value="Genomic_DNA"/>
</dbReference>
<evidence type="ECO:0000313" key="1">
    <source>
        <dbReference type="EMBL" id="DAE21665.1"/>
    </source>
</evidence>
<reference evidence="1" key="1">
    <citation type="journal article" date="2021" name="Proc. Natl. Acad. Sci. U.S.A.">
        <title>A Catalog of Tens of Thousands of Viruses from Human Metagenomes Reveals Hidden Associations with Chronic Diseases.</title>
        <authorList>
            <person name="Tisza M.J."/>
            <person name="Buck C.B."/>
        </authorList>
    </citation>
    <scope>NUCLEOTIDE SEQUENCE</scope>
    <source>
        <strain evidence="1">Ct4be24</strain>
    </source>
</reference>
<organism evidence="1">
    <name type="scientific">Siphoviridae sp. ct4be24</name>
    <dbReference type="NCBI Taxonomy" id="2826289"/>
    <lineage>
        <taxon>Viruses</taxon>
        <taxon>Duplodnaviria</taxon>
        <taxon>Heunggongvirae</taxon>
        <taxon>Uroviricota</taxon>
        <taxon>Caudoviricetes</taxon>
    </lineage>
</organism>
<accession>A0A8S5QS65</accession>
<sequence>MRKNYELELYKLLINPEEDDIDISYVDEFGWVSNTEFYVWISLNWFNEFVKRLSDIFGYSLFDEGGIEARICSDCVCIDLEEVISGYGVDLEEVFPRSKYTH</sequence>